<gene>
    <name evidence="13" type="ORF">BSAL_20835</name>
</gene>
<evidence type="ECO:0000256" key="2">
    <source>
        <dbReference type="ARBA" id="ARBA00008711"/>
    </source>
</evidence>
<keyword evidence="6" id="KW-0808">Transferase</keyword>
<dbReference type="Proteomes" id="UP000051952">
    <property type="component" value="Unassembled WGS sequence"/>
</dbReference>
<dbReference type="InterPro" id="IPR036217">
    <property type="entry name" value="MethylDNA_cys_MeTrfase_DNAb"/>
</dbReference>
<dbReference type="SUPFAM" id="SSF46767">
    <property type="entry name" value="Methylated DNA-protein cysteine methyltransferase, C-terminal domain"/>
    <property type="match status" value="1"/>
</dbReference>
<evidence type="ECO:0000256" key="6">
    <source>
        <dbReference type="ARBA" id="ARBA00022679"/>
    </source>
</evidence>
<dbReference type="GO" id="GO:0032259">
    <property type="term" value="P:methylation"/>
    <property type="evidence" value="ECO:0007669"/>
    <property type="project" value="UniProtKB-KW"/>
</dbReference>
<evidence type="ECO:0000256" key="1">
    <source>
        <dbReference type="ARBA" id="ARBA00001286"/>
    </source>
</evidence>
<dbReference type="GO" id="GO:0003908">
    <property type="term" value="F:methylated-DNA-[protein]-cysteine S-methyltransferase activity"/>
    <property type="evidence" value="ECO:0007669"/>
    <property type="project" value="UniProtKB-EC"/>
</dbReference>
<evidence type="ECO:0000256" key="5">
    <source>
        <dbReference type="ARBA" id="ARBA00022603"/>
    </source>
</evidence>
<dbReference type="OrthoDB" id="1907495at2759"/>
<evidence type="ECO:0000256" key="8">
    <source>
        <dbReference type="ARBA" id="ARBA00023204"/>
    </source>
</evidence>
<dbReference type="VEuPathDB" id="TriTrypDB:BSAL_20835"/>
<comment type="catalytic activity">
    <reaction evidence="11">
        <text>a 6-O-methyl-2'-deoxyguanosine in DNA + L-cysteinyl-[protein] = S-methyl-L-cysteinyl-[protein] + a 2'-deoxyguanosine in DNA</text>
        <dbReference type="Rhea" id="RHEA:24000"/>
        <dbReference type="Rhea" id="RHEA-COMP:10131"/>
        <dbReference type="Rhea" id="RHEA-COMP:10132"/>
        <dbReference type="Rhea" id="RHEA-COMP:11367"/>
        <dbReference type="Rhea" id="RHEA-COMP:11368"/>
        <dbReference type="ChEBI" id="CHEBI:29950"/>
        <dbReference type="ChEBI" id="CHEBI:82612"/>
        <dbReference type="ChEBI" id="CHEBI:85445"/>
        <dbReference type="ChEBI" id="CHEBI:85448"/>
        <dbReference type="EC" id="2.1.1.63"/>
    </reaction>
</comment>
<evidence type="ECO:0000256" key="3">
    <source>
        <dbReference type="ARBA" id="ARBA00011918"/>
    </source>
</evidence>
<keyword evidence="8" id="KW-0234">DNA repair</keyword>
<dbReference type="EMBL" id="CYKH01001734">
    <property type="protein sequence ID" value="CUG89395.1"/>
    <property type="molecule type" value="Genomic_DNA"/>
</dbReference>
<dbReference type="InterPro" id="IPR001497">
    <property type="entry name" value="MethylDNA_cys_MeTrfase_AS"/>
</dbReference>
<comment type="catalytic activity">
    <reaction evidence="1">
        <text>a 4-O-methyl-thymidine in DNA + L-cysteinyl-[protein] = a thymidine in DNA + S-methyl-L-cysteinyl-[protein]</text>
        <dbReference type="Rhea" id="RHEA:53428"/>
        <dbReference type="Rhea" id="RHEA-COMP:10131"/>
        <dbReference type="Rhea" id="RHEA-COMP:10132"/>
        <dbReference type="Rhea" id="RHEA-COMP:13555"/>
        <dbReference type="Rhea" id="RHEA-COMP:13556"/>
        <dbReference type="ChEBI" id="CHEBI:29950"/>
        <dbReference type="ChEBI" id="CHEBI:82612"/>
        <dbReference type="ChEBI" id="CHEBI:137386"/>
        <dbReference type="ChEBI" id="CHEBI:137387"/>
        <dbReference type="EC" id="2.1.1.63"/>
    </reaction>
</comment>
<keyword evidence="7" id="KW-0227">DNA damage</keyword>
<evidence type="ECO:0000256" key="4">
    <source>
        <dbReference type="ARBA" id="ARBA00015377"/>
    </source>
</evidence>
<dbReference type="PROSITE" id="PS00374">
    <property type="entry name" value="MGMT"/>
    <property type="match status" value="1"/>
</dbReference>
<organism evidence="13 14">
    <name type="scientific">Bodo saltans</name>
    <name type="common">Flagellated protozoan</name>
    <dbReference type="NCBI Taxonomy" id="75058"/>
    <lineage>
        <taxon>Eukaryota</taxon>
        <taxon>Discoba</taxon>
        <taxon>Euglenozoa</taxon>
        <taxon>Kinetoplastea</taxon>
        <taxon>Metakinetoplastina</taxon>
        <taxon>Eubodonida</taxon>
        <taxon>Bodonidae</taxon>
        <taxon>Bodo</taxon>
    </lineage>
</organism>
<evidence type="ECO:0000313" key="14">
    <source>
        <dbReference type="Proteomes" id="UP000051952"/>
    </source>
</evidence>
<feature type="domain" description="Methylated-DNA-[protein]-cysteine S-methyltransferase DNA binding" evidence="12">
    <location>
        <begin position="62"/>
        <end position="151"/>
    </location>
</feature>
<evidence type="ECO:0000259" key="12">
    <source>
        <dbReference type="Pfam" id="PF01035"/>
    </source>
</evidence>
<proteinExistence type="inferred from homology"/>
<evidence type="ECO:0000256" key="10">
    <source>
        <dbReference type="ARBA" id="ARBA00031621"/>
    </source>
</evidence>
<name>A0A0S4JD61_BODSA</name>
<dbReference type="PANTHER" id="PTHR10815:SF13">
    <property type="entry name" value="METHYLATED-DNA--PROTEIN-CYSTEINE METHYLTRANSFERASE"/>
    <property type="match status" value="1"/>
</dbReference>
<keyword evidence="5" id="KW-0489">Methyltransferase</keyword>
<reference evidence="14" key="1">
    <citation type="submission" date="2015-09" db="EMBL/GenBank/DDBJ databases">
        <authorList>
            <consortium name="Pathogen Informatics"/>
        </authorList>
    </citation>
    <scope>NUCLEOTIDE SEQUENCE [LARGE SCALE GENOMIC DNA]</scope>
    <source>
        <strain evidence="14">Lake Konstanz</strain>
    </source>
</reference>
<dbReference type="EC" id="2.1.1.63" evidence="3"/>
<evidence type="ECO:0000256" key="11">
    <source>
        <dbReference type="ARBA" id="ARBA00049348"/>
    </source>
</evidence>
<accession>A0A0S4JD61</accession>
<sequence>MKLTNKSKADPSTNDDLTTKEFIRRGIASHRQGMSDVRKLLRESDNAATAALAESAPPNLIEFWAACLQIPQGYTVSYATLSRVIQGVRGEQTEVAKLSRAAGKAMSLNPMIPTIPCHRVVGANGVIVGFTDEGATYTLAMKAARLTGEGVPVEQSGERFIVRRHSGRLLN</sequence>
<dbReference type="Pfam" id="PF01035">
    <property type="entry name" value="DNA_binding_1"/>
    <property type="match status" value="1"/>
</dbReference>
<dbReference type="CDD" id="cd06445">
    <property type="entry name" value="ATase"/>
    <property type="match status" value="1"/>
</dbReference>
<evidence type="ECO:0000256" key="9">
    <source>
        <dbReference type="ARBA" id="ARBA00030795"/>
    </source>
</evidence>
<dbReference type="AlphaFoldDB" id="A0A0S4JD61"/>
<comment type="similarity">
    <text evidence="2">Belongs to the MGMT family.</text>
</comment>
<dbReference type="PANTHER" id="PTHR10815">
    <property type="entry name" value="METHYLATED-DNA--PROTEIN-CYSTEINE METHYLTRANSFERASE"/>
    <property type="match status" value="1"/>
</dbReference>
<dbReference type="InterPro" id="IPR014048">
    <property type="entry name" value="MethylDNA_cys_MeTrfase_DNA-bd"/>
</dbReference>
<keyword evidence="14" id="KW-1185">Reference proteome</keyword>
<dbReference type="InterPro" id="IPR036388">
    <property type="entry name" value="WH-like_DNA-bd_sf"/>
</dbReference>
<dbReference type="GO" id="GO:0006281">
    <property type="term" value="P:DNA repair"/>
    <property type="evidence" value="ECO:0007669"/>
    <property type="project" value="UniProtKB-KW"/>
</dbReference>
<evidence type="ECO:0000256" key="7">
    <source>
        <dbReference type="ARBA" id="ARBA00022763"/>
    </source>
</evidence>
<dbReference type="Gene3D" id="1.10.10.10">
    <property type="entry name" value="Winged helix-like DNA-binding domain superfamily/Winged helix DNA-binding domain"/>
    <property type="match status" value="1"/>
</dbReference>
<protein>
    <recommendedName>
        <fullName evidence="4">Methylated-DNA--protein-cysteine methyltransferase</fullName>
        <ecNumber evidence="3">2.1.1.63</ecNumber>
    </recommendedName>
    <alternativeName>
        <fullName evidence="9">6-O-methylguanine-DNA methyltransferase</fullName>
    </alternativeName>
    <alternativeName>
        <fullName evidence="10">O-6-methylguanine-DNA-alkyltransferase</fullName>
    </alternativeName>
</protein>
<evidence type="ECO:0000313" key="13">
    <source>
        <dbReference type="EMBL" id="CUG89395.1"/>
    </source>
</evidence>